<name>A0A2P2N5H7_RHIMU</name>
<reference evidence="1" key="1">
    <citation type="submission" date="2018-02" db="EMBL/GenBank/DDBJ databases">
        <title>Rhizophora mucronata_Transcriptome.</title>
        <authorList>
            <person name="Meera S.P."/>
            <person name="Sreeshan A."/>
            <person name="Augustine A."/>
        </authorList>
    </citation>
    <scope>NUCLEOTIDE SEQUENCE</scope>
    <source>
        <tissue evidence="1">Leaf</tissue>
    </source>
</reference>
<organism evidence="1">
    <name type="scientific">Rhizophora mucronata</name>
    <name type="common">Asiatic mangrove</name>
    <dbReference type="NCBI Taxonomy" id="61149"/>
    <lineage>
        <taxon>Eukaryota</taxon>
        <taxon>Viridiplantae</taxon>
        <taxon>Streptophyta</taxon>
        <taxon>Embryophyta</taxon>
        <taxon>Tracheophyta</taxon>
        <taxon>Spermatophyta</taxon>
        <taxon>Magnoliopsida</taxon>
        <taxon>eudicotyledons</taxon>
        <taxon>Gunneridae</taxon>
        <taxon>Pentapetalae</taxon>
        <taxon>rosids</taxon>
        <taxon>fabids</taxon>
        <taxon>Malpighiales</taxon>
        <taxon>Rhizophoraceae</taxon>
        <taxon>Rhizophora</taxon>
    </lineage>
</organism>
<evidence type="ECO:0000313" key="1">
    <source>
        <dbReference type="EMBL" id="MBX37761.1"/>
    </source>
</evidence>
<accession>A0A2P2N5H7</accession>
<protein>
    <submittedName>
        <fullName evidence="1">Uncharacterized protein</fullName>
    </submittedName>
</protein>
<dbReference type="EMBL" id="GGEC01057277">
    <property type="protein sequence ID" value="MBX37761.1"/>
    <property type="molecule type" value="Transcribed_RNA"/>
</dbReference>
<sequence>MCFLLLSDKRELRGHCFGARLSCYKTDFLCNNCILVFCDANH</sequence>
<dbReference type="AlphaFoldDB" id="A0A2P2N5H7"/>
<proteinExistence type="predicted"/>